<feature type="transmembrane region" description="Helical" evidence="2">
    <location>
        <begin position="159"/>
        <end position="181"/>
    </location>
</feature>
<reference evidence="3 4" key="1">
    <citation type="submission" date="2019-02" db="EMBL/GenBank/DDBJ databases">
        <title>Deep-cultivation of Planctomycetes and their phenomic and genomic characterization uncovers novel biology.</title>
        <authorList>
            <person name="Wiegand S."/>
            <person name="Jogler M."/>
            <person name="Boedeker C."/>
            <person name="Pinto D."/>
            <person name="Vollmers J."/>
            <person name="Rivas-Marin E."/>
            <person name="Kohn T."/>
            <person name="Peeters S.H."/>
            <person name="Heuer A."/>
            <person name="Rast P."/>
            <person name="Oberbeckmann S."/>
            <person name="Bunk B."/>
            <person name="Jeske O."/>
            <person name="Meyerdierks A."/>
            <person name="Storesund J.E."/>
            <person name="Kallscheuer N."/>
            <person name="Luecker S."/>
            <person name="Lage O.M."/>
            <person name="Pohl T."/>
            <person name="Merkel B.J."/>
            <person name="Hornburger P."/>
            <person name="Mueller R.-W."/>
            <person name="Bruemmer F."/>
            <person name="Labrenz M."/>
            <person name="Spormann A.M."/>
            <person name="Op den Camp H."/>
            <person name="Overmann J."/>
            <person name="Amann R."/>
            <person name="Jetten M.S.M."/>
            <person name="Mascher T."/>
            <person name="Medema M.H."/>
            <person name="Devos D.P."/>
            <person name="Kaster A.-K."/>
            <person name="Ovreas L."/>
            <person name="Rohde M."/>
            <person name="Galperin M.Y."/>
            <person name="Jogler C."/>
        </authorList>
    </citation>
    <scope>NUCLEOTIDE SEQUENCE [LARGE SCALE GENOMIC DNA]</scope>
    <source>
        <strain evidence="3 4">Pan181</strain>
    </source>
</reference>
<dbReference type="Proteomes" id="UP000315750">
    <property type="component" value="Chromosome"/>
</dbReference>
<feature type="region of interest" description="Disordered" evidence="1">
    <location>
        <begin position="307"/>
        <end position="333"/>
    </location>
</feature>
<evidence type="ECO:0000256" key="2">
    <source>
        <dbReference type="SAM" id="Phobius"/>
    </source>
</evidence>
<gene>
    <name evidence="3" type="ORF">Pan181_13480</name>
</gene>
<dbReference type="RefSeq" id="WP_145246056.1">
    <property type="nucleotide sequence ID" value="NZ_CP036278.1"/>
</dbReference>
<keyword evidence="4" id="KW-1185">Reference proteome</keyword>
<feature type="region of interest" description="Disordered" evidence="1">
    <location>
        <begin position="47"/>
        <end position="74"/>
    </location>
</feature>
<feature type="compositionally biased region" description="Low complexity" evidence="1">
    <location>
        <begin position="47"/>
        <end position="62"/>
    </location>
</feature>
<organism evidence="3 4">
    <name type="scientific">Aeoliella mucimassa</name>
    <dbReference type="NCBI Taxonomy" id="2527972"/>
    <lineage>
        <taxon>Bacteria</taxon>
        <taxon>Pseudomonadati</taxon>
        <taxon>Planctomycetota</taxon>
        <taxon>Planctomycetia</taxon>
        <taxon>Pirellulales</taxon>
        <taxon>Lacipirellulaceae</taxon>
        <taxon>Aeoliella</taxon>
    </lineage>
</organism>
<feature type="region of interest" description="Disordered" evidence="1">
    <location>
        <begin position="187"/>
        <end position="263"/>
    </location>
</feature>
<evidence type="ECO:0000313" key="3">
    <source>
        <dbReference type="EMBL" id="QDU55162.1"/>
    </source>
</evidence>
<sequence>MEPFSIVCETCGAKLKVRDPGTIGQIHACPKCESMVLIAAPAALADPATPASAAPSPSAPIATGQPPVEGLVAPSDFGAELDDLLTTAAPKSTSPEPSTPSAPEPVADSPLPAEDLSSEAVESTLNQTLADQPMASDALAEEAVAEQAAVAATGRSTTLLVSVGGSVACFALGLLAAAWFMGGGDTASPTQVAQRDPTVETPAPATFAEPEDDPVEVQKPVVETETDTDIPPEPTPPVAAELPELPDNDTPNALPDLPALDEEQPPAIPEVEEPAAAERVPDTLPSIDPLRVDASNLDLLLLGEGATATSEEQSPAPAEETPLPDAGDQPEDPLRVALVPSELRFEPGSASRGPSYSEEFGAGKLEARLADTLPSVTWRNVPLYTAANELSRLASVPITIRPSALEMARITATQPISVEANDSTVFEATSAIAEKVRLTAEATPTGVVLTKRGPAGWWNHHYKDVADLCPATGDASELADVVRKFVAPASWNEPDAKLEVDGKTLRVDQTTPVQYEMLIFCERLRKARGLATRTKYPSRLISIEPRLAQLQEPLARATTFAFVDWTPLVDVFEYWHQTSGLVVLVDWQHLADQDLRPRATMAASIENTKWNVALDTCLTPLDLAWVPIDGETILITTVDKAELDCWVEFYPGADAEAIRDRVESLADATTLAGMAVAEDSTGRFVIVRGNRQVHEAASSVK</sequence>
<keyword evidence="2" id="KW-0812">Transmembrane</keyword>
<dbReference type="EMBL" id="CP036278">
    <property type="protein sequence ID" value="QDU55162.1"/>
    <property type="molecule type" value="Genomic_DNA"/>
</dbReference>
<protein>
    <submittedName>
        <fullName evidence="3">Uncharacterized protein</fullName>
    </submittedName>
</protein>
<accession>A0A518AKA4</accession>
<evidence type="ECO:0000313" key="4">
    <source>
        <dbReference type="Proteomes" id="UP000315750"/>
    </source>
</evidence>
<keyword evidence="2" id="KW-0472">Membrane</keyword>
<keyword evidence="2" id="KW-1133">Transmembrane helix</keyword>
<name>A0A518AKA4_9BACT</name>
<feature type="region of interest" description="Disordered" evidence="1">
    <location>
        <begin position="88"/>
        <end position="122"/>
    </location>
</feature>
<evidence type="ECO:0000256" key="1">
    <source>
        <dbReference type="SAM" id="MobiDB-lite"/>
    </source>
</evidence>
<proteinExistence type="predicted"/>
<dbReference type="KEGG" id="amuc:Pan181_13480"/>
<dbReference type="AlphaFoldDB" id="A0A518AKA4"/>
<dbReference type="OrthoDB" id="208996at2"/>